<dbReference type="InterPro" id="IPR042269">
    <property type="entry name" value="Ser_carbopepase_S28_SKS"/>
</dbReference>
<dbReference type="Gene3D" id="1.20.120.980">
    <property type="entry name" value="Serine carboxypeptidase S28, SKS domain"/>
    <property type="match status" value="1"/>
</dbReference>
<reference evidence="1 2" key="1">
    <citation type="submission" date="2021-06" db="EMBL/GenBank/DDBJ databases">
        <title>Caerostris extrusa draft genome.</title>
        <authorList>
            <person name="Kono N."/>
            <person name="Arakawa K."/>
        </authorList>
    </citation>
    <scope>NUCLEOTIDE SEQUENCE [LARGE SCALE GENOMIC DNA]</scope>
</reference>
<protein>
    <submittedName>
        <fullName evidence="1">Uncharacterized protein</fullName>
    </submittedName>
</protein>
<dbReference type="Proteomes" id="UP001054945">
    <property type="component" value="Unassembled WGS sequence"/>
</dbReference>
<accession>A0AAV4T3H8</accession>
<name>A0AAV4T3H8_CAEEX</name>
<proteinExistence type="predicted"/>
<dbReference type="AlphaFoldDB" id="A0AAV4T3H8"/>
<gene>
    <name evidence="1" type="ORF">CEXT_128871</name>
</gene>
<evidence type="ECO:0000313" key="2">
    <source>
        <dbReference type="Proteomes" id="UP001054945"/>
    </source>
</evidence>
<dbReference type="EMBL" id="BPLR01010505">
    <property type="protein sequence ID" value="GIY39759.1"/>
    <property type="molecule type" value="Genomic_DNA"/>
</dbReference>
<sequence length="158" mass="18189">MCHPNFEARVRSALAQLNKWASAGKAVCDAEEFSVKKRSSPLNHGDHHFNFDVMPISIIFIFPIVDDDYSIFLYSKFIRFCCHDDGYPYAASFIMANFPAFSVKVMCNLLESAPRQWMVCGKLLLSCIIRHKTLDCFDMFEEYMYCSDPTGRDQEPTL</sequence>
<organism evidence="1 2">
    <name type="scientific">Caerostris extrusa</name>
    <name type="common">Bark spider</name>
    <name type="synonym">Caerostris bankana</name>
    <dbReference type="NCBI Taxonomy" id="172846"/>
    <lineage>
        <taxon>Eukaryota</taxon>
        <taxon>Metazoa</taxon>
        <taxon>Ecdysozoa</taxon>
        <taxon>Arthropoda</taxon>
        <taxon>Chelicerata</taxon>
        <taxon>Arachnida</taxon>
        <taxon>Araneae</taxon>
        <taxon>Araneomorphae</taxon>
        <taxon>Entelegynae</taxon>
        <taxon>Araneoidea</taxon>
        <taxon>Araneidae</taxon>
        <taxon>Caerostris</taxon>
    </lineage>
</organism>
<evidence type="ECO:0000313" key="1">
    <source>
        <dbReference type="EMBL" id="GIY39759.1"/>
    </source>
</evidence>
<keyword evidence="2" id="KW-1185">Reference proteome</keyword>
<comment type="caution">
    <text evidence="1">The sequence shown here is derived from an EMBL/GenBank/DDBJ whole genome shotgun (WGS) entry which is preliminary data.</text>
</comment>